<dbReference type="Pfam" id="PF24863">
    <property type="entry name" value="zf-CCCH_Mcm10"/>
    <property type="match status" value="1"/>
</dbReference>
<feature type="domain" description="Replication factor Mcm10 C-terminal" evidence="2">
    <location>
        <begin position="23"/>
        <end position="347"/>
    </location>
</feature>
<feature type="compositionally biased region" description="Acidic residues" evidence="1">
    <location>
        <begin position="190"/>
        <end position="199"/>
    </location>
</feature>
<feature type="non-terminal residue" evidence="3">
    <location>
        <position position="349"/>
    </location>
</feature>
<dbReference type="Proteomes" id="UP000759131">
    <property type="component" value="Unassembled WGS sequence"/>
</dbReference>
<organism evidence="3">
    <name type="scientific">Medioppia subpectinata</name>
    <dbReference type="NCBI Taxonomy" id="1979941"/>
    <lineage>
        <taxon>Eukaryota</taxon>
        <taxon>Metazoa</taxon>
        <taxon>Ecdysozoa</taxon>
        <taxon>Arthropoda</taxon>
        <taxon>Chelicerata</taxon>
        <taxon>Arachnida</taxon>
        <taxon>Acari</taxon>
        <taxon>Acariformes</taxon>
        <taxon>Sarcoptiformes</taxon>
        <taxon>Oribatida</taxon>
        <taxon>Brachypylina</taxon>
        <taxon>Oppioidea</taxon>
        <taxon>Oppiidae</taxon>
        <taxon>Medioppia</taxon>
    </lineage>
</organism>
<dbReference type="InterPro" id="IPR015411">
    <property type="entry name" value="Rep_factor_Mcm10_C"/>
</dbReference>
<dbReference type="EMBL" id="OC855243">
    <property type="protein sequence ID" value="CAD7621582.1"/>
    <property type="molecule type" value="Genomic_DNA"/>
</dbReference>
<dbReference type="GO" id="GO:0003688">
    <property type="term" value="F:DNA replication origin binding"/>
    <property type="evidence" value="ECO:0007669"/>
    <property type="project" value="TreeGrafter"/>
</dbReference>
<dbReference type="InterPro" id="IPR040184">
    <property type="entry name" value="Mcm10"/>
</dbReference>
<reference evidence="3" key="1">
    <citation type="submission" date="2020-11" db="EMBL/GenBank/DDBJ databases">
        <authorList>
            <person name="Tran Van P."/>
        </authorList>
    </citation>
    <scope>NUCLEOTIDE SEQUENCE</scope>
</reference>
<dbReference type="GO" id="GO:0043596">
    <property type="term" value="C:nuclear replication fork"/>
    <property type="evidence" value="ECO:0007669"/>
    <property type="project" value="TreeGrafter"/>
</dbReference>
<gene>
    <name evidence="3" type="ORF">OSB1V03_LOCUS2053</name>
</gene>
<dbReference type="GO" id="GO:0006270">
    <property type="term" value="P:DNA replication initiation"/>
    <property type="evidence" value="ECO:0007669"/>
    <property type="project" value="InterPro"/>
</dbReference>
<dbReference type="Pfam" id="PF09332">
    <property type="entry name" value="Mcm10"/>
    <property type="match status" value="1"/>
</dbReference>
<feature type="region of interest" description="Disordered" evidence="1">
    <location>
        <begin position="55"/>
        <end position="74"/>
    </location>
</feature>
<accession>A0A7R9KGP3</accession>
<proteinExistence type="predicted"/>
<evidence type="ECO:0000259" key="2">
    <source>
        <dbReference type="SMART" id="SM01280"/>
    </source>
</evidence>
<dbReference type="SMART" id="SM01280">
    <property type="entry name" value="Mcm10"/>
    <property type="match status" value="1"/>
</dbReference>
<dbReference type="OrthoDB" id="273123at2759"/>
<feature type="compositionally biased region" description="Basic and acidic residues" evidence="1">
    <location>
        <begin position="55"/>
        <end position="68"/>
    </location>
</feature>
<feature type="region of interest" description="Disordered" evidence="1">
    <location>
        <begin position="179"/>
        <end position="206"/>
    </location>
</feature>
<dbReference type="PANTHER" id="PTHR13454">
    <property type="entry name" value="PROTEIN MCM10 HOMOLOG"/>
    <property type="match status" value="1"/>
</dbReference>
<protein>
    <recommendedName>
        <fullName evidence="2">Replication factor Mcm10 C-terminal domain-containing protein</fullName>
    </recommendedName>
</protein>
<evidence type="ECO:0000313" key="4">
    <source>
        <dbReference type="Proteomes" id="UP000759131"/>
    </source>
</evidence>
<dbReference type="AlphaFoldDB" id="A0A7R9KGP3"/>
<dbReference type="PANTHER" id="PTHR13454:SF11">
    <property type="entry name" value="PROTEIN MCM10 HOMOLOG"/>
    <property type="match status" value="1"/>
</dbReference>
<keyword evidence="4" id="KW-1185">Reference proteome</keyword>
<sequence>YKKFSSKRAEIQTSFSNVEPKKYATASANTGMFCNAFADGERKDAPLVETKAFKSSDMRAKKESETKSLSKVMKNPLSKAAKNLALTCADVKASMAQNSAPISAKDVFNSVRRETNSRPNFSIPALAKGYKSGDMIDLSHKSDAKLRAIQALKAKPIAAEDPNDSKKSKNKRALERIKSKIATELSASDAPEDEADAEDREERRAKKMRADIISKALSRKSVNESGVEKAEAMATEKYFSTLEKKEKMETKLSETCHDCKYTAHSASELCKKSGHKLVRHKATKRFFKCKNCKNRSYTFNLLLPAKACSKCGELSYAKASVVHIKEETTLMDKKLQIRGEEIKFINSLR</sequence>
<name>A0A7R9KGP3_9ACAR</name>
<dbReference type="InterPro" id="IPR056791">
    <property type="entry name" value="Znf_Mcm10_C"/>
</dbReference>
<dbReference type="GO" id="GO:0003697">
    <property type="term" value="F:single-stranded DNA binding"/>
    <property type="evidence" value="ECO:0007669"/>
    <property type="project" value="InterPro"/>
</dbReference>
<evidence type="ECO:0000256" key="1">
    <source>
        <dbReference type="SAM" id="MobiDB-lite"/>
    </source>
</evidence>
<dbReference type="EMBL" id="CAJPIZ010000668">
    <property type="protein sequence ID" value="CAG2102012.1"/>
    <property type="molecule type" value="Genomic_DNA"/>
</dbReference>
<evidence type="ECO:0000313" key="3">
    <source>
        <dbReference type="EMBL" id="CAD7621582.1"/>
    </source>
</evidence>